<dbReference type="Proteomes" id="UP000576821">
    <property type="component" value="Unassembled WGS sequence"/>
</dbReference>
<feature type="transmembrane region" description="Helical" evidence="1">
    <location>
        <begin position="96"/>
        <end position="114"/>
    </location>
</feature>
<dbReference type="EMBL" id="JAASQR010000004">
    <property type="protein sequence ID" value="NIJ17968.1"/>
    <property type="molecule type" value="Genomic_DNA"/>
</dbReference>
<dbReference type="PANTHER" id="PTHR30273:SF2">
    <property type="entry name" value="PROTEIN FECR"/>
    <property type="match status" value="1"/>
</dbReference>
<evidence type="ECO:0000313" key="5">
    <source>
        <dbReference type="Proteomes" id="UP000576821"/>
    </source>
</evidence>
<feature type="domain" description="FecR N-terminal" evidence="3">
    <location>
        <begin position="13"/>
        <end position="52"/>
    </location>
</feature>
<accession>A0A846M9P8</accession>
<dbReference type="InterPro" id="IPR012373">
    <property type="entry name" value="Ferrdict_sens_TM"/>
</dbReference>
<dbReference type="Gene3D" id="3.55.50.30">
    <property type="match status" value="1"/>
</dbReference>
<name>A0A846M9P8_9SPHN</name>
<protein>
    <submittedName>
        <fullName evidence="4">Transmembrane sensor</fullName>
    </submittedName>
</protein>
<keyword evidence="1" id="KW-1133">Transmembrane helix</keyword>
<dbReference type="Gene3D" id="2.60.120.1440">
    <property type="match status" value="1"/>
</dbReference>
<keyword evidence="1" id="KW-0472">Membrane</keyword>
<dbReference type="Pfam" id="PF16220">
    <property type="entry name" value="DUF4880"/>
    <property type="match status" value="1"/>
</dbReference>
<evidence type="ECO:0000259" key="2">
    <source>
        <dbReference type="Pfam" id="PF04773"/>
    </source>
</evidence>
<organism evidence="4 5">
    <name type="scientific">Sphingobium vermicomposti</name>
    <dbReference type="NCBI Taxonomy" id="529005"/>
    <lineage>
        <taxon>Bacteria</taxon>
        <taxon>Pseudomonadati</taxon>
        <taxon>Pseudomonadota</taxon>
        <taxon>Alphaproteobacteria</taxon>
        <taxon>Sphingomonadales</taxon>
        <taxon>Sphingomonadaceae</taxon>
        <taxon>Sphingobium</taxon>
    </lineage>
</organism>
<keyword evidence="1 4" id="KW-0812">Transmembrane</keyword>
<dbReference type="Pfam" id="PF04773">
    <property type="entry name" value="FecR"/>
    <property type="match status" value="1"/>
</dbReference>
<dbReference type="PIRSF" id="PIRSF018266">
    <property type="entry name" value="FecR"/>
    <property type="match status" value="1"/>
</dbReference>
<dbReference type="InterPro" id="IPR032623">
    <property type="entry name" value="FecR_N"/>
</dbReference>
<dbReference type="AlphaFoldDB" id="A0A846M9P8"/>
<gene>
    <name evidence="4" type="ORF">FHS54_002968</name>
</gene>
<sequence>MTDRQWDRSAVDREASAWLVRLDNDPDDGTLHAQLQQWLARSPAHRASWERTLDLSALIEAALPSHGRSLANGKTDADNVVAFTPRRHLRERVLRHWRGVGGLAAAVFIGLLVFPHATLRLRADAIAGTGEVQTVHLSDGSKVALSPGSAMSFQSDGNGRNAKLLRGRAFFDVARDPHRPFRVAVAEATVTVLGTAFEIDLEDAGAAVAVERGLVEVAYPERQLRDQLRPGEAIRLDWHGRHINENVRPDRIAGWRDGQLFVRNRPIGEVLAELRLWYSGYIVTRGVGVATRRVTGIYDLRNPDAALAALAKAHALDVRQITPWIRIVTVS</sequence>
<dbReference type="GO" id="GO:0016989">
    <property type="term" value="F:sigma factor antagonist activity"/>
    <property type="evidence" value="ECO:0007669"/>
    <property type="project" value="TreeGrafter"/>
</dbReference>
<dbReference type="RefSeq" id="WP_167304878.1">
    <property type="nucleotide sequence ID" value="NZ_JAASQR010000004.1"/>
</dbReference>
<evidence type="ECO:0000313" key="4">
    <source>
        <dbReference type="EMBL" id="NIJ17968.1"/>
    </source>
</evidence>
<reference evidence="4 5" key="1">
    <citation type="submission" date="2020-03" db="EMBL/GenBank/DDBJ databases">
        <title>Genomic Encyclopedia of Type Strains, Phase IV (KMG-IV): sequencing the most valuable type-strain genomes for metagenomic binning, comparative biology and taxonomic classification.</title>
        <authorList>
            <person name="Goeker M."/>
        </authorList>
    </citation>
    <scope>NUCLEOTIDE SEQUENCE [LARGE SCALE GENOMIC DNA]</scope>
    <source>
        <strain evidence="4 5">DSM 21299</strain>
    </source>
</reference>
<comment type="caution">
    <text evidence="4">The sequence shown here is derived from an EMBL/GenBank/DDBJ whole genome shotgun (WGS) entry which is preliminary data.</text>
</comment>
<evidence type="ECO:0000259" key="3">
    <source>
        <dbReference type="Pfam" id="PF16220"/>
    </source>
</evidence>
<feature type="domain" description="FecR protein" evidence="2">
    <location>
        <begin position="127"/>
        <end position="216"/>
    </location>
</feature>
<dbReference type="InterPro" id="IPR006860">
    <property type="entry name" value="FecR"/>
</dbReference>
<dbReference type="PANTHER" id="PTHR30273">
    <property type="entry name" value="PERIPLASMIC SIGNAL SENSOR AND SIGMA FACTOR ACTIVATOR FECR-RELATED"/>
    <property type="match status" value="1"/>
</dbReference>
<keyword evidence="5" id="KW-1185">Reference proteome</keyword>
<proteinExistence type="predicted"/>
<evidence type="ECO:0000256" key="1">
    <source>
        <dbReference type="SAM" id="Phobius"/>
    </source>
</evidence>